<sequence>MFSLNELIVYPAQGVGRISAIENKTIGGSSLDFYIVCILGTKVTLMVPVKNAANIGLRSLCSREEALLILDSLNNDDGFVGYAGQNWNRRQREYSEKLKSGKLPDVCYVLKDISMIAKNKDLSFGERRIFEQAMNLLCSELSSVLDKEFIEIEKQVGGYLSLSVLVNDEIPQTT</sequence>
<dbReference type="OrthoDB" id="9786074at2"/>
<accession>A0A1M7SCB4</accession>
<dbReference type="Proteomes" id="UP000186469">
    <property type="component" value="Unassembled WGS sequence"/>
</dbReference>
<dbReference type="InterPro" id="IPR048792">
    <property type="entry name" value="CarD_C"/>
</dbReference>
<dbReference type="InterPro" id="IPR003711">
    <property type="entry name" value="CarD-like/TRCF_RID"/>
</dbReference>
<dbReference type="SMART" id="SM01058">
    <property type="entry name" value="CarD_TRCF"/>
    <property type="match status" value="1"/>
</dbReference>
<dbReference type="Pfam" id="PF02559">
    <property type="entry name" value="CarD_TRCF_RID"/>
    <property type="match status" value="1"/>
</dbReference>
<dbReference type="AlphaFoldDB" id="A0A1M7SCB4"/>
<organism evidence="2 3">
    <name type="scientific">Desulfovibrio litoralis DSM 11393</name>
    <dbReference type="NCBI Taxonomy" id="1121455"/>
    <lineage>
        <taxon>Bacteria</taxon>
        <taxon>Pseudomonadati</taxon>
        <taxon>Thermodesulfobacteriota</taxon>
        <taxon>Desulfovibrionia</taxon>
        <taxon>Desulfovibrionales</taxon>
        <taxon>Desulfovibrionaceae</taxon>
        <taxon>Desulfovibrio</taxon>
    </lineage>
</organism>
<keyword evidence="3" id="KW-1185">Reference proteome</keyword>
<dbReference type="EMBL" id="FRDI01000003">
    <property type="protein sequence ID" value="SHN56094.1"/>
    <property type="molecule type" value="Genomic_DNA"/>
</dbReference>
<dbReference type="GO" id="GO:0009303">
    <property type="term" value="P:rRNA transcription"/>
    <property type="evidence" value="ECO:0007669"/>
    <property type="project" value="TreeGrafter"/>
</dbReference>
<dbReference type="InterPro" id="IPR036101">
    <property type="entry name" value="CarD-like/TRCF_RID_sf"/>
</dbReference>
<proteinExistence type="predicted"/>
<reference evidence="2 3" key="1">
    <citation type="submission" date="2016-12" db="EMBL/GenBank/DDBJ databases">
        <authorList>
            <person name="Song W.-J."/>
            <person name="Kurnit D.M."/>
        </authorList>
    </citation>
    <scope>NUCLEOTIDE SEQUENCE [LARGE SCALE GENOMIC DNA]</scope>
    <source>
        <strain evidence="2 3">DSM 11393</strain>
    </source>
</reference>
<dbReference type="Pfam" id="PF21095">
    <property type="entry name" value="CarD_C"/>
    <property type="match status" value="1"/>
</dbReference>
<dbReference type="RefSeq" id="WP_072696441.1">
    <property type="nucleotide sequence ID" value="NZ_FRDI01000003.1"/>
</dbReference>
<evidence type="ECO:0000313" key="3">
    <source>
        <dbReference type="Proteomes" id="UP000186469"/>
    </source>
</evidence>
<gene>
    <name evidence="2" type="ORF">SAMN02745728_00750</name>
</gene>
<feature type="domain" description="CarD-like/TRCF RNAP-interacting" evidence="1">
    <location>
        <begin position="1"/>
        <end position="114"/>
    </location>
</feature>
<dbReference type="InterPro" id="IPR052531">
    <property type="entry name" value="CarD-like_regulator"/>
</dbReference>
<dbReference type="InterPro" id="IPR042215">
    <property type="entry name" value="CarD-like_C"/>
</dbReference>
<name>A0A1M7SCB4_9BACT</name>
<evidence type="ECO:0000259" key="1">
    <source>
        <dbReference type="SMART" id="SM01058"/>
    </source>
</evidence>
<dbReference type="Gene3D" id="1.20.58.1290">
    <property type="entry name" value="CarD-like, C-terminal domain"/>
    <property type="match status" value="1"/>
</dbReference>
<dbReference type="Gene3D" id="2.40.10.170">
    <property type="match status" value="1"/>
</dbReference>
<dbReference type="PANTHER" id="PTHR38447:SF1">
    <property type="entry name" value="RNA POLYMERASE-BINDING TRANSCRIPTION FACTOR CARD"/>
    <property type="match status" value="1"/>
</dbReference>
<dbReference type="STRING" id="1121455.SAMN02745728_00750"/>
<dbReference type="PANTHER" id="PTHR38447">
    <property type="entry name" value="TRANSCRIPTION FACTOR YDEB-RELATED"/>
    <property type="match status" value="1"/>
</dbReference>
<dbReference type="SUPFAM" id="SSF141259">
    <property type="entry name" value="CarD-like"/>
    <property type="match status" value="1"/>
</dbReference>
<evidence type="ECO:0000313" key="2">
    <source>
        <dbReference type="EMBL" id="SHN56094.1"/>
    </source>
</evidence>
<protein>
    <submittedName>
        <fullName evidence="2">Transcriptional regulator, CarD family</fullName>
    </submittedName>
</protein>